<gene>
    <name evidence="1" type="ORF">L6452_14703</name>
</gene>
<reference evidence="1 2" key="2">
    <citation type="journal article" date="2022" name="Mol. Ecol. Resour.">
        <title>The genomes of chicory, endive, great burdock and yacon provide insights into Asteraceae paleo-polyploidization history and plant inulin production.</title>
        <authorList>
            <person name="Fan W."/>
            <person name="Wang S."/>
            <person name="Wang H."/>
            <person name="Wang A."/>
            <person name="Jiang F."/>
            <person name="Liu H."/>
            <person name="Zhao H."/>
            <person name="Xu D."/>
            <person name="Zhang Y."/>
        </authorList>
    </citation>
    <scope>NUCLEOTIDE SEQUENCE [LARGE SCALE GENOMIC DNA]</scope>
    <source>
        <strain evidence="2">cv. Niubang</strain>
    </source>
</reference>
<dbReference type="EMBL" id="CM042050">
    <property type="protein sequence ID" value="KAI3735213.1"/>
    <property type="molecule type" value="Genomic_DNA"/>
</dbReference>
<sequence>MFSHYRETEPLFNTHQHTNSSNANEDPNIIPPNVESTSWVSTVPLNTLPPFELPSSENLLVNNSLSDTQHLLAEERQVSSSVNIPIDDPIPEIMIMTQLSDGPEITL</sequence>
<reference evidence="2" key="1">
    <citation type="journal article" date="2022" name="Mol. Ecol. Resour.">
        <title>The genomes of chicory, endive, great burdock and yacon provide insights into Asteraceae palaeo-polyploidization history and plant inulin production.</title>
        <authorList>
            <person name="Fan W."/>
            <person name="Wang S."/>
            <person name="Wang H."/>
            <person name="Wang A."/>
            <person name="Jiang F."/>
            <person name="Liu H."/>
            <person name="Zhao H."/>
            <person name="Xu D."/>
            <person name="Zhang Y."/>
        </authorList>
    </citation>
    <scope>NUCLEOTIDE SEQUENCE [LARGE SCALE GENOMIC DNA]</scope>
    <source>
        <strain evidence="2">cv. Niubang</strain>
    </source>
</reference>
<comment type="caution">
    <text evidence="1">The sequence shown here is derived from an EMBL/GenBank/DDBJ whole genome shotgun (WGS) entry which is preliminary data.</text>
</comment>
<keyword evidence="2" id="KW-1185">Reference proteome</keyword>
<name>A0ACB9CM19_ARCLA</name>
<dbReference type="Proteomes" id="UP001055879">
    <property type="component" value="Linkage Group LG04"/>
</dbReference>
<organism evidence="1 2">
    <name type="scientific">Arctium lappa</name>
    <name type="common">Greater burdock</name>
    <name type="synonym">Lappa major</name>
    <dbReference type="NCBI Taxonomy" id="4217"/>
    <lineage>
        <taxon>Eukaryota</taxon>
        <taxon>Viridiplantae</taxon>
        <taxon>Streptophyta</taxon>
        <taxon>Embryophyta</taxon>
        <taxon>Tracheophyta</taxon>
        <taxon>Spermatophyta</taxon>
        <taxon>Magnoliopsida</taxon>
        <taxon>eudicotyledons</taxon>
        <taxon>Gunneridae</taxon>
        <taxon>Pentapetalae</taxon>
        <taxon>asterids</taxon>
        <taxon>campanulids</taxon>
        <taxon>Asterales</taxon>
        <taxon>Asteraceae</taxon>
        <taxon>Carduoideae</taxon>
        <taxon>Cardueae</taxon>
        <taxon>Arctiinae</taxon>
        <taxon>Arctium</taxon>
    </lineage>
</organism>
<evidence type="ECO:0000313" key="2">
    <source>
        <dbReference type="Proteomes" id="UP001055879"/>
    </source>
</evidence>
<accession>A0ACB9CM19</accession>
<evidence type="ECO:0000313" key="1">
    <source>
        <dbReference type="EMBL" id="KAI3735213.1"/>
    </source>
</evidence>
<proteinExistence type="predicted"/>
<protein>
    <submittedName>
        <fullName evidence="1">Uncharacterized protein</fullName>
    </submittedName>
</protein>